<comment type="caution">
    <text evidence="2">The sequence shown here is derived from an EMBL/GenBank/DDBJ whole genome shotgun (WGS) entry which is preliminary data.</text>
</comment>
<protein>
    <submittedName>
        <fullName evidence="2">Uncharacterized protein</fullName>
    </submittedName>
</protein>
<accession>A0A820GD13</accession>
<evidence type="ECO:0000256" key="1">
    <source>
        <dbReference type="SAM" id="MobiDB-lite"/>
    </source>
</evidence>
<dbReference type="EMBL" id="CAJOBD010028413">
    <property type="protein sequence ID" value="CAF4275121.1"/>
    <property type="molecule type" value="Genomic_DNA"/>
</dbReference>
<feature type="compositionally biased region" description="Basic and acidic residues" evidence="1">
    <location>
        <begin position="52"/>
        <end position="65"/>
    </location>
</feature>
<feature type="non-terminal residue" evidence="2">
    <location>
        <position position="89"/>
    </location>
</feature>
<evidence type="ECO:0000313" key="3">
    <source>
        <dbReference type="Proteomes" id="UP000663836"/>
    </source>
</evidence>
<feature type="region of interest" description="Disordered" evidence="1">
    <location>
        <begin position="52"/>
        <end position="89"/>
    </location>
</feature>
<evidence type="ECO:0000313" key="2">
    <source>
        <dbReference type="EMBL" id="CAF4275121.1"/>
    </source>
</evidence>
<name>A0A820GD13_9BILA</name>
<dbReference type="Proteomes" id="UP000663836">
    <property type="component" value="Unassembled WGS sequence"/>
</dbReference>
<gene>
    <name evidence="2" type="ORF">JBS370_LOCUS39568</name>
</gene>
<sequence>MSITYSTVDDNSQLGDFNTLMEENQSTGIDQHHREPTSRVLEHDLYRLDLKDSPKAVENVKEKRSNSLPTTLPGPSDPPSSPFNHQRLL</sequence>
<proteinExistence type="predicted"/>
<organism evidence="2 3">
    <name type="scientific">Rotaria sordida</name>
    <dbReference type="NCBI Taxonomy" id="392033"/>
    <lineage>
        <taxon>Eukaryota</taxon>
        <taxon>Metazoa</taxon>
        <taxon>Spiralia</taxon>
        <taxon>Gnathifera</taxon>
        <taxon>Rotifera</taxon>
        <taxon>Eurotatoria</taxon>
        <taxon>Bdelloidea</taxon>
        <taxon>Philodinida</taxon>
        <taxon>Philodinidae</taxon>
        <taxon>Rotaria</taxon>
    </lineage>
</organism>
<dbReference type="AlphaFoldDB" id="A0A820GD13"/>
<reference evidence="2" key="1">
    <citation type="submission" date="2021-02" db="EMBL/GenBank/DDBJ databases">
        <authorList>
            <person name="Nowell W R."/>
        </authorList>
    </citation>
    <scope>NUCLEOTIDE SEQUENCE</scope>
</reference>